<reference evidence="1" key="1">
    <citation type="submission" date="2020-11" db="EMBL/GenBank/DDBJ databases">
        <authorList>
            <person name="Koelle M."/>
            <person name="Horta M.A.C."/>
            <person name="Nowrousian M."/>
            <person name="Ohm R.A."/>
            <person name="Benz P."/>
            <person name="Pilgard A."/>
        </authorList>
    </citation>
    <scope>NUCLEOTIDE SEQUENCE</scope>
    <source>
        <strain evidence="1">FPRL280</strain>
    </source>
</reference>
<sequence length="118" mass="13710">MCRARRAYVVKPKKARGRYRARLPIRNNNGTGAIEWYKRARRVFEICRLGRAKQESRTCASRRAHPLRTEPKDCGRPLCPPSRDLSFVAWRCMICAKSRMGGRYSVDRCHQRCLCGVP</sequence>
<dbReference type="AlphaFoldDB" id="A0A8H7NUW0"/>
<dbReference type="Proteomes" id="UP000639403">
    <property type="component" value="Unassembled WGS sequence"/>
</dbReference>
<evidence type="ECO:0000313" key="1">
    <source>
        <dbReference type="EMBL" id="KAF9805005.1"/>
    </source>
</evidence>
<organism evidence="1 2">
    <name type="scientific">Rhodonia placenta</name>
    <dbReference type="NCBI Taxonomy" id="104341"/>
    <lineage>
        <taxon>Eukaryota</taxon>
        <taxon>Fungi</taxon>
        <taxon>Dikarya</taxon>
        <taxon>Basidiomycota</taxon>
        <taxon>Agaricomycotina</taxon>
        <taxon>Agaricomycetes</taxon>
        <taxon>Polyporales</taxon>
        <taxon>Adustoporiaceae</taxon>
        <taxon>Rhodonia</taxon>
    </lineage>
</organism>
<protein>
    <submittedName>
        <fullName evidence="1">Uncharacterized protein</fullName>
    </submittedName>
</protein>
<accession>A0A8H7NUW0</accession>
<evidence type="ECO:0000313" key="2">
    <source>
        <dbReference type="Proteomes" id="UP000639403"/>
    </source>
</evidence>
<proteinExistence type="predicted"/>
<name>A0A8H7NUW0_9APHY</name>
<comment type="caution">
    <text evidence="1">The sequence shown here is derived from an EMBL/GenBank/DDBJ whole genome shotgun (WGS) entry which is preliminary data.</text>
</comment>
<dbReference type="EMBL" id="JADOXO010000412">
    <property type="protein sequence ID" value="KAF9805005.1"/>
    <property type="molecule type" value="Genomic_DNA"/>
</dbReference>
<gene>
    <name evidence="1" type="ORF">IEO21_09233</name>
</gene>
<reference evidence="1" key="2">
    <citation type="journal article" name="Front. Microbiol.">
        <title>Degradative Capacity of Two Strains of Rhodonia placenta: From Phenotype to Genotype.</title>
        <authorList>
            <person name="Kolle M."/>
            <person name="Horta M.A.C."/>
            <person name="Nowrousian M."/>
            <person name="Ohm R.A."/>
            <person name="Benz J.P."/>
            <person name="Pilgard A."/>
        </authorList>
    </citation>
    <scope>NUCLEOTIDE SEQUENCE</scope>
    <source>
        <strain evidence="1">FPRL280</strain>
    </source>
</reference>